<keyword evidence="3" id="KW-1185">Reference proteome</keyword>
<gene>
    <name evidence="2" type="ORF">LT85_2916</name>
</gene>
<keyword evidence="1 2" id="KW-0812">Transmembrane</keyword>
<keyword evidence="1" id="KW-1133">Transmembrane helix</keyword>
<accession>A0A0A1FEI2</accession>
<evidence type="ECO:0000313" key="3">
    <source>
        <dbReference type="Proteomes" id="UP000030302"/>
    </source>
</evidence>
<feature type="transmembrane region" description="Helical" evidence="1">
    <location>
        <begin position="12"/>
        <end position="37"/>
    </location>
</feature>
<evidence type="ECO:0000313" key="2">
    <source>
        <dbReference type="EMBL" id="AIY42074.1"/>
    </source>
</evidence>
<evidence type="ECO:0000256" key="1">
    <source>
        <dbReference type="SAM" id="Phobius"/>
    </source>
</evidence>
<dbReference type="STRING" id="279058.LT85_2916"/>
<dbReference type="Proteomes" id="UP000030302">
    <property type="component" value="Chromosome"/>
</dbReference>
<dbReference type="RefSeq" id="WP_156117536.1">
    <property type="nucleotide sequence ID" value="NZ_CP009962.1"/>
</dbReference>
<proteinExistence type="predicted"/>
<dbReference type="HOGENOM" id="CLU_602326_0_0_4"/>
<dbReference type="OrthoDB" id="8780868at2"/>
<dbReference type="EMBL" id="CP009962">
    <property type="protein sequence ID" value="AIY42074.1"/>
    <property type="molecule type" value="Genomic_DNA"/>
</dbReference>
<sequence>MKLTAFFTFPSIAVRGVTWLATFLLLTVFWIVLLRFLPADGLFHYLGTIGMTGMQSIAAITLLPPLALSLLGWISVQTLTPTAVAPKVVPTPPIPEAVVSPPAEMLRIAAWSAVTPFGGAGATVSSSREQEKIFRPDDVVRNADGHPVHTATVKELPLEILNYPVGTRSRTMRITAMLVTVLNALFEQQEELAQSDKTDATAYWLIPEALPLNNETRLSFSMAWTHSSWSQVHFDLHLLSGATENIYDTVNSLQLHMSNNKMPYVLLLAADSLVNPDELSLPLALDQVFSSTVTDGFVPAEGAAGMLLVNVAFAARAQMDGLLTLGSAQRSLRTSDRTAKGKVDSVTLTACITEAMTASKITAGEVGAVISDTDHRFSRASEVIDAMEKTLPELDPLSQRIGPMAYTGSFGAASDLIHIALAAEMATTTEQAVLVVSVADTRKTAAMMIMPDRV</sequence>
<name>A0A0A1FEI2_9BURK</name>
<protein>
    <submittedName>
        <fullName evidence="2">Putative transmembrane protein</fullName>
    </submittedName>
</protein>
<dbReference type="KEGG" id="care:LT85_2916"/>
<dbReference type="AlphaFoldDB" id="A0A0A1FEI2"/>
<keyword evidence="1" id="KW-0472">Membrane</keyword>
<organism evidence="2 3">
    <name type="scientific">Collimonas arenae</name>
    <dbReference type="NCBI Taxonomy" id="279058"/>
    <lineage>
        <taxon>Bacteria</taxon>
        <taxon>Pseudomonadati</taxon>
        <taxon>Pseudomonadota</taxon>
        <taxon>Betaproteobacteria</taxon>
        <taxon>Burkholderiales</taxon>
        <taxon>Oxalobacteraceae</taxon>
        <taxon>Collimonas</taxon>
    </lineage>
</organism>
<reference evidence="3" key="1">
    <citation type="journal article" date="2014" name="Soil Biol. Biochem.">
        <title>Structure and function of bacterial communities in ageing soils: Insights from the Mendocino ecological staircase.</title>
        <authorList>
            <person name="Uroz S."/>
            <person name="Tech J.J."/>
            <person name="Sawaya N.A."/>
            <person name="Frey-Klett P."/>
            <person name="Leveau J.H.J."/>
        </authorList>
    </citation>
    <scope>NUCLEOTIDE SEQUENCE [LARGE SCALE GENOMIC DNA]</scope>
    <source>
        <strain evidence="3">Cal35</strain>
    </source>
</reference>